<dbReference type="AlphaFoldDB" id="A0A450U4H4"/>
<dbReference type="InterPro" id="IPR049052">
    <property type="entry name" value="nSTAND1"/>
</dbReference>
<dbReference type="Pfam" id="PF13676">
    <property type="entry name" value="TIR_2"/>
    <property type="match status" value="1"/>
</dbReference>
<dbReference type="Gene3D" id="3.40.50.10140">
    <property type="entry name" value="Toll/interleukin-1 receptor homology (TIR) domain"/>
    <property type="match status" value="1"/>
</dbReference>
<dbReference type="InterPro" id="IPR035897">
    <property type="entry name" value="Toll_tir_struct_dom_sf"/>
</dbReference>
<name>A0A450U4H4_9GAMM</name>
<dbReference type="EMBL" id="CAADFE010000184">
    <property type="protein sequence ID" value="VFJ78454.1"/>
    <property type="molecule type" value="Genomic_DNA"/>
</dbReference>
<dbReference type="PROSITE" id="PS50104">
    <property type="entry name" value="TIR"/>
    <property type="match status" value="1"/>
</dbReference>
<gene>
    <name evidence="2" type="ORF">BECKFW1821C_GA0114237_11841</name>
</gene>
<proteinExistence type="predicted"/>
<feature type="domain" description="TIR" evidence="1">
    <location>
        <begin position="1"/>
        <end position="144"/>
    </location>
</feature>
<evidence type="ECO:0000313" key="2">
    <source>
        <dbReference type="EMBL" id="VFJ78454.1"/>
    </source>
</evidence>
<dbReference type="Pfam" id="PF20703">
    <property type="entry name" value="nSTAND1"/>
    <property type="match status" value="1"/>
</dbReference>
<protein>
    <submittedName>
        <fullName evidence="2">TIR domain-containing protein</fullName>
    </submittedName>
</protein>
<evidence type="ECO:0000259" key="1">
    <source>
        <dbReference type="PROSITE" id="PS50104"/>
    </source>
</evidence>
<dbReference type="SUPFAM" id="SSF52200">
    <property type="entry name" value="Toll/Interleukin receptor TIR domain"/>
    <property type="match status" value="1"/>
</dbReference>
<sequence>MSKIFISHASTDSPTALAVAEWLTANGWDDYFLDVSADRGLAAGERWQEALRRAADRCEAVLFLISPTWRDSQWCLAEFLLAKQLGKAIFGALIEPTPLETLPVEMTAEWQICDLVAGDQRQHFEIHRDNPPIPRTTVSLSAAGLARLKHGLQRAGLDADTFPWPPKSDPERRPYRGLEALDLEDAAIFFGRDAALVRALDRLRRLRQEGVDRLFVILGASGAGKSSFLRAGLLPRLLRDDRHFLPLPVIRPERAAVEGSTGLLASIEGAFARLGIRKNRADIRKKLGQPRGFTALLNDLRTHAHARVIPAEIHHSHEGGDGTQGYQDVIPAYMVRAAMQGKSRM</sequence>
<reference evidence="2" key="1">
    <citation type="submission" date="2019-02" db="EMBL/GenBank/DDBJ databases">
        <authorList>
            <person name="Gruber-Vodicka R. H."/>
            <person name="Seah K. B. B."/>
        </authorList>
    </citation>
    <scope>NUCLEOTIDE SEQUENCE</scope>
    <source>
        <strain evidence="2">BECK_BZ131</strain>
    </source>
</reference>
<organism evidence="2">
    <name type="scientific">Candidatus Kentrum sp. FW</name>
    <dbReference type="NCBI Taxonomy" id="2126338"/>
    <lineage>
        <taxon>Bacteria</taxon>
        <taxon>Pseudomonadati</taxon>
        <taxon>Pseudomonadota</taxon>
        <taxon>Gammaproteobacteria</taxon>
        <taxon>Candidatus Kentrum</taxon>
    </lineage>
</organism>
<dbReference type="GO" id="GO:0007165">
    <property type="term" value="P:signal transduction"/>
    <property type="evidence" value="ECO:0007669"/>
    <property type="project" value="InterPro"/>
</dbReference>
<accession>A0A450U4H4</accession>
<dbReference type="InterPro" id="IPR000157">
    <property type="entry name" value="TIR_dom"/>
</dbReference>